<protein>
    <recommendedName>
        <fullName evidence="4">BTB domain-containing protein</fullName>
    </recommendedName>
</protein>
<evidence type="ECO:0008006" key="4">
    <source>
        <dbReference type="Google" id="ProtNLM"/>
    </source>
</evidence>
<dbReference type="EMBL" id="JAVRQU010000006">
    <property type="protein sequence ID" value="KAK5701909.1"/>
    <property type="molecule type" value="Genomic_DNA"/>
</dbReference>
<accession>A0AAN8A3K4</accession>
<evidence type="ECO:0000313" key="2">
    <source>
        <dbReference type="EMBL" id="KAK5701909.1"/>
    </source>
</evidence>
<name>A0AAN8A3K4_9PEZI</name>
<sequence length="266" mass="30559">MAGKRKAAEADVNSKGGPTTRLKMTKVPGHQAVADSLRFTDTIDVHVGPDKTRFSIPKALLRFSSKFFDGAIRFNEQNKNGDKPIELIEEDPFTFDLYLHTLYSIKFGVMEEETAEAMDEWFMQYVVEVYVLAIFLQDERAADTIMHEALSHVIGCRPRPETKIEVWKRTPDKCTLRHLLVDSFVFEMKPEWLRYYLDADNFPGDLARAIAQRYAALAVDKPLDWLTRITEHRLLYLDYEAYSRGDDIDRAFSGPVEQPAGTEEQV</sequence>
<comment type="caution">
    <text evidence="2">The sequence shown here is derived from an EMBL/GenBank/DDBJ whole genome shotgun (WGS) entry which is preliminary data.</text>
</comment>
<reference evidence="2" key="1">
    <citation type="submission" date="2023-08" db="EMBL/GenBank/DDBJ databases">
        <title>Black Yeasts Isolated from many extreme environments.</title>
        <authorList>
            <person name="Coleine C."/>
            <person name="Stajich J.E."/>
            <person name="Selbmann L."/>
        </authorList>
    </citation>
    <scope>NUCLEOTIDE SEQUENCE</scope>
    <source>
        <strain evidence="2">CCFEE 5810</strain>
    </source>
</reference>
<gene>
    <name evidence="2" type="ORF">LTR97_004727</name>
</gene>
<organism evidence="2 3">
    <name type="scientific">Elasticomyces elasticus</name>
    <dbReference type="NCBI Taxonomy" id="574655"/>
    <lineage>
        <taxon>Eukaryota</taxon>
        <taxon>Fungi</taxon>
        <taxon>Dikarya</taxon>
        <taxon>Ascomycota</taxon>
        <taxon>Pezizomycotina</taxon>
        <taxon>Dothideomycetes</taxon>
        <taxon>Dothideomycetidae</taxon>
        <taxon>Mycosphaerellales</taxon>
        <taxon>Teratosphaeriaceae</taxon>
        <taxon>Elasticomyces</taxon>
    </lineage>
</organism>
<dbReference type="InterPro" id="IPR011333">
    <property type="entry name" value="SKP1/BTB/POZ_sf"/>
</dbReference>
<dbReference type="Gene3D" id="3.30.710.10">
    <property type="entry name" value="Potassium Channel Kv1.1, Chain A"/>
    <property type="match status" value="1"/>
</dbReference>
<dbReference type="AlphaFoldDB" id="A0AAN8A3K4"/>
<feature type="region of interest" description="Disordered" evidence="1">
    <location>
        <begin position="1"/>
        <end position="20"/>
    </location>
</feature>
<dbReference type="SUPFAM" id="SSF54695">
    <property type="entry name" value="POZ domain"/>
    <property type="match status" value="1"/>
</dbReference>
<evidence type="ECO:0000256" key="1">
    <source>
        <dbReference type="SAM" id="MobiDB-lite"/>
    </source>
</evidence>
<evidence type="ECO:0000313" key="3">
    <source>
        <dbReference type="Proteomes" id="UP001310594"/>
    </source>
</evidence>
<dbReference type="Proteomes" id="UP001310594">
    <property type="component" value="Unassembled WGS sequence"/>
</dbReference>
<proteinExistence type="predicted"/>